<keyword evidence="11" id="KW-1185">Reference proteome</keyword>
<dbReference type="GO" id="GO:0016020">
    <property type="term" value="C:membrane"/>
    <property type="evidence" value="ECO:0007669"/>
    <property type="project" value="UniProtKB-SubCell"/>
</dbReference>
<feature type="chain" id="PRO_5033010342" evidence="8">
    <location>
        <begin position="22"/>
        <end position="1260"/>
    </location>
</feature>
<dbReference type="PANTHER" id="PTHR24060">
    <property type="entry name" value="METABOTROPIC GLUTAMATE RECEPTOR"/>
    <property type="match status" value="1"/>
</dbReference>
<dbReference type="Gene3D" id="2.10.50.10">
    <property type="entry name" value="Tumor Necrosis Factor Receptor, subunit A, domain 2"/>
    <property type="match status" value="1"/>
</dbReference>
<evidence type="ECO:0000259" key="9">
    <source>
        <dbReference type="Pfam" id="PF01094"/>
    </source>
</evidence>
<feature type="transmembrane region" description="Helical" evidence="7">
    <location>
        <begin position="818"/>
        <end position="844"/>
    </location>
</feature>
<sequence>MGVGCAAHAFRTLFLSGLVRCLSVEFALGAIGDESQLHAAAVAAFIDYQKNFNASLAARLGPPIIEIPGGVHPNASMGAISISLKDDASSEETGMSETLNLLLGLEGDAPVIGLIGPGKSWIATPVATLAGVRQIPQISCCAKSPRLSDKKAYPFFLRTVPPDSLLSTAIWHWILHFNVAMAACAYSDEGYGQSLFGALSDLARVNGQQDRVQGQGLGRMKTFDAELARKALRLVKQLGSHFVILLVHLPLAGGLFKVLEEEDMLRPPWQILSTDTFMGEAGRKVGFMYLRPSAEGGKIPELQQLWSRLGPHDMAMDHMHLPAGLVGDEMFDEGDGVVLNQRALYNFDSVYAFLVAINKLLHSGMDASAVRGRVLHDEMSELRFNGVSGDLLFDRNGDRLGAFEFLNTQSEDSIVSVASFSALTLNFTVTAPLTWMDGSVGYTPPPDMYYCDPGFYQEAQTRQCKRCPPGNFCEGGPEAPLTPCPRGTFAYDAAMTNCTACPNGSFALDAGSAECVLCQPGTEGPFEGMEMCRSCDTGFYMPTSGIPCPTGLFCPEGLGPPEQKAGFWTDPNASQSCDFSVLRCRDGAECPPGMLGRCSEGREGQACNNCQPGHYSRGSTCERCREGDALPVILVVILLLALLAFMSNSTWDPSQVSLNTVTAASVTSQLLMAIQSLGSIRELSIKWQEPVSTLINLTKLVMFDFHFIRTSCFFGTDTPILYFLGRLLTCPVACALLLCAWVLQRMLGRPKPFNTVLNQCGVMIFAFFLSITRATLIPFQCVENPNGTSSMLLHPGIICSLKKNLYNKSAGYQSEEHAIFAALAAVGVVTQPLAVLVLATYVIWTYPSRVARGKGLRFSTRYRFLLHRFKPESYYYGLVLLYRNAIVALLPAILVGVPEIQLPLMGIMLLAVQNLALQTAPWRTAMANRVDMLLTDLLLVTLLCAGPLLLIDEVQSTAVLGWLLCAIRQKRAKLFDIFLCHHKAGGGSLSRWMKLLISQHSSARVFLDSDQLQNLDLLFDIIRTSTKNVVVVLTGELLSRSWCAGEIVTAWKNDIPTIPLLCDGFERLSDEAQTQIPMRWTPHQIAQLASYGIQEGEVKLAYAWLQHELTPLQMSRFGPVSERESVVVELLNVCGVSARRSTNKMAKQRSILIMSSFIEAECLSACEVFQFLVQSHLHVECEVMRDVHQIATCKPFAYYLIVLLFRGIFRDQEFIKLLLHLSSLISSLRVCFADLRLFETDIGVGASGIVEEIVLILTKG</sequence>
<evidence type="ECO:0000256" key="4">
    <source>
        <dbReference type="ARBA" id="ARBA00023136"/>
    </source>
</evidence>
<comment type="subcellular location">
    <subcellularLocation>
        <location evidence="1">Membrane</location>
        <topology evidence="1">Multi-pass membrane protein</topology>
    </subcellularLocation>
</comment>
<keyword evidence="8" id="KW-0732">Signal</keyword>
<keyword evidence="6" id="KW-0325">Glycoprotein</keyword>
<dbReference type="SUPFAM" id="SSF57184">
    <property type="entry name" value="Growth factor receptor domain"/>
    <property type="match status" value="1"/>
</dbReference>
<dbReference type="SUPFAM" id="SSF53822">
    <property type="entry name" value="Periplasmic binding protein-like I"/>
    <property type="match status" value="1"/>
</dbReference>
<dbReference type="PRINTS" id="PR00248">
    <property type="entry name" value="GPCRMGR"/>
</dbReference>
<feature type="signal peptide" evidence="8">
    <location>
        <begin position="1"/>
        <end position="21"/>
    </location>
</feature>
<keyword evidence="5" id="KW-0675">Receptor</keyword>
<evidence type="ECO:0000256" key="3">
    <source>
        <dbReference type="ARBA" id="ARBA00022989"/>
    </source>
</evidence>
<evidence type="ECO:0000256" key="2">
    <source>
        <dbReference type="ARBA" id="ARBA00022692"/>
    </source>
</evidence>
<organism evidence="10 11">
    <name type="scientific">Symbiodinium natans</name>
    <dbReference type="NCBI Taxonomy" id="878477"/>
    <lineage>
        <taxon>Eukaryota</taxon>
        <taxon>Sar</taxon>
        <taxon>Alveolata</taxon>
        <taxon>Dinophyceae</taxon>
        <taxon>Suessiales</taxon>
        <taxon>Symbiodiniaceae</taxon>
        <taxon>Symbiodinium</taxon>
    </lineage>
</organism>
<dbReference type="Gene3D" id="3.40.50.2300">
    <property type="match status" value="2"/>
</dbReference>
<dbReference type="Proteomes" id="UP000604046">
    <property type="component" value="Unassembled WGS sequence"/>
</dbReference>
<feature type="domain" description="Receptor ligand binding region" evidence="9">
    <location>
        <begin position="80"/>
        <end position="409"/>
    </location>
</feature>
<dbReference type="InterPro" id="IPR035897">
    <property type="entry name" value="Toll_tir_struct_dom_sf"/>
</dbReference>
<gene>
    <name evidence="10" type="primary">grlE</name>
    <name evidence="10" type="ORF">SNAT2548_LOCUS16658</name>
</gene>
<dbReference type="GO" id="GO:0004930">
    <property type="term" value="F:G protein-coupled receptor activity"/>
    <property type="evidence" value="ECO:0007669"/>
    <property type="project" value="InterPro"/>
</dbReference>
<dbReference type="InterPro" id="IPR050726">
    <property type="entry name" value="mGluR"/>
</dbReference>
<dbReference type="InterPro" id="IPR009030">
    <property type="entry name" value="Growth_fac_rcpt_cys_sf"/>
</dbReference>
<dbReference type="SUPFAM" id="SSF52200">
    <property type="entry name" value="Toll/Interleukin receptor TIR domain"/>
    <property type="match status" value="1"/>
</dbReference>
<keyword evidence="4 7" id="KW-0472">Membrane</keyword>
<evidence type="ECO:0000256" key="7">
    <source>
        <dbReference type="SAM" id="Phobius"/>
    </source>
</evidence>
<dbReference type="OrthoDB" id="426787at2759"/>
<feature type="transmembrane region" description="Helical" evidence="7">
    <location>
        <begin position="720"/>
        <end position="743"/>
    </location>
</feature>
<dbReference type="AlphaFoldDB" id="A0A812NPM0"/>
<name>A0A812NPM0_9DINO</name>
<feature type="transmembrane region" description="Helical" evidence="7">
    <location>
        <begin position="873"/>
        <end position="894"/>
    </location>
</feature>
<comment type="caution">
    <text evidence="10">The sequence shown here is derived from an EMBL/GenBank/DDBJ whole genome shotgun (WGS) entry which is preliminary data.</text>
</comment>
<dbReference type="Pfam" id="PF01094">
    <property type="entry name" value="ANF_receptor"/>
    <property type="match status" value="1"/>
</dbReference>
<reference evidence="10" key="1">
    <citation type="submission" date="2021-02" db="EMBL/GenBank/DDBJ databases">
        <authorList>
            <person name="Dougan E. K."/>
            <person name="Rhodes N."/>
            <person name="Thang M."/>
            <person name="Chan C."/>
        </authorList>
    </citation>
    <scope>NUCLEOTIDE SEQUENCE</scope>
</reference>
<evidence type="ECO:0000256" key="6">
    <source>
        <dbReference type="ARBA" id="ARBA00023180"/>
    </source>
</evidence>
<feature type="transmembrane region" description="Helical" evidence="7">
    <location>
        <begin position="629"/>
        <end position="646"/>
    </location>
</feature>
<feature type="transmembrane region" description="Helical" evidence="7">
    <location>
        <begin position="658"/>
        <end position="678"/>
    </location>
</feature>
<proteinExistence type="predicted"/>
<dbReference type="Gene3D" id="3.40.50.10140">
    <property type="entry name" value="Toll/interleukin-1 receptor homology (TIR) domain"/>
    <property type="match status" value="1"/>
</dbReference>
<protein>
    <submittedName>
        <fullName evidence="10">GrlE protein</fullName>
    </submittedName>
</protein>
<keyword evidence="3 7" id="KW-1133">Transmembrane helix</keyword>
<evidence type="ECO:0000313" key="10">
    <source>
        <dbReference type="EMBL" id="CAE7317767.1"/>
    </source>
</evidence>
<dbReference type="InterPro" id="IPR000337">
    <property type="entry name" value="GPCR_3"/>
</dbReference>
<evidence type="ECO:0000313" key="11">
    <source>
        <dbReference type="Proteomes" id="UP000604046"/>
    </source>
</evidence>
<keyword evidence="2 7" id="KW-0812">Transmembrane</keyword>
<dbReference type="InterPro" id="IPR001828">
    <property type="entry name" value="ANF_lig-bd_rcpt"/>
</dbReference>
<dbReference type="InterPro" id="IPR028082">
    <property type="entry name" value="Peripla_BP_I"/>
</dbReference>
<feature type="transmembrane region" description="Helical" evidence="7">
    <location>
        <begin position="755"/>
        <end position="776"/>
    </location>
</feature>
<evidence type="ECO:0000256" key="8">
    <source>
        <dbReference type="SAM" id="SignalP"/>
    </source>
</evidence>
<evidence type="ECO:0000256" key="5">
    <source>
        <dbReference type="ARBA" id="ARBA00023170"/>
    </source>
</evidence>
<dbReference type="SMART" id="SM01411">
    <property type="entry name" value="Ephrin_rec_like"/>
    <property type="match status" value="2"/>
</dbReference>
<dbReference type="CDD" id="cd00185">
    <property type="entry name" value="TNFRSF"/>
    <property type="match status" value="1"/>
</dbReference>
<dbReference type="EMBL" id="CAJNDS010002087">
    <property type="protein sequence ID" value="CAE7317767.1"/>
    <property type="molecule type" value="Genomic_DNA"/>
</dbReference>
<evidence type="ECO:0000256" key="1">
    <source>
        <dbReference type="ARBA" id="ARBA00004141"/>
    </source>
</evidence>
<accession>A0A812NPM0</accession>